<evidence type="ECO:0000313" key="3">
    <source>
        <dbReference type="Proteomes" id="UP000007819"/>
    </source>
</evidence>
<protein>
    <submittedName>
        <fullName evidence="2">Uncharacterized protein</fullName>
    </submittedName>
</protein>
<evidence type="ECO:0000313" key="2">
    <source>
        <dbReference type="EnsemblMetazoa" id="XP_001943238.2"/>
    </source>
</evidence>
<dbReference type="GeneID" id="100164375"/>
<dbReference type="EnsemblMetazoa" id="XM_001943203.5">
    <property type="protein sequence ID" value="XP_001943238.2"/>
    <property type="gene ID" value="LOC100164375"/>
</dbReference>
<feature type="chain" id="PRO_5035821346" evidence="1">
    <location>
        <begin position="27"/>
        <end position="210"/>
    </location>
</feature>
<dbReference type="Proteomes" id="UP000007819">
    <property type="component" value="Chromosome A2"/>
</dbReference>
<sequence>MSVSFLRWTKTAMVWFFVIIIGLTNSSPIKKNLSCYVCSPNSISDNTEASEISITFSNYDIETIPTCGSNAAVNFTLKCPEGYKGCLTKTYGKSILKSCNEYLITDCKIANNVKYCFCANTLCNNGTILTPVPISSDDEDLDQSAEDGSGLFDDLTKLDKHKYTNKIINTTVMLNTSTRNNSFTKASANKLGLLKHTYILSLIFITYKAI</sequence>
<organism evidence="2 3">
    <name type="scientific">Acyrthosiphon pisum</name>
    <name type="common">Pea aphid</name>
    <dbReference type="NCBI Taxonomy" id="7029"/>
    <lineage>
        <taxon>Eukaryota</taxon>
        <taxon>Metazoa</taxon>
        <taxon>Ecdysozoa</taxon>
        <taxon>Arthropoda</taxon>
        <taxon>Hexapoda</taxon>
        <taxon>Insecta</taxon>
        <taxon>Pterygota</taxon>
        <taxon>Neoptera</taxon>
        <taxon>Paraneoptera</taxon>
        <taxon>Hemiptera</taxon>
        <taxon>Sternorrhyncha</taxon>
        <taxon>Aphidomorpha</taxon>
        <taxon>Aphidoidea</taxon>
        <taxon>Aphididae</taxon>
        <taxon>Macrosiphini</taxon>
        <taxon>Acyrthosiphon</taxon>
    </lineage>
</organism>
<dbReference type="KEGG" id="api:100164375"/>
<dbReference type="RefSeq" id="XP_001943238.2">
    <property type="nucleotide sequence ID" value="XM_001943203.4"/>
</dbReference>
<dbReference type="OrthoDB" id="6781779at2759"/>
<reference evidence="2" key="2">
    <citation type="submission" date="2022-06" db="UniProtKB">
        <authorList>
            <consortium name="EnsemblMetazoa"/>
        </authorList>
    </citation>
    <scope>IDENTIFICATION</scope>
</reference>
<feature type="signal peptide" evidence="1">
    <location>
        <begin position="1"/>
        <end position="26"/>
    </location>
</feature>
<accession>A0A8R2A1N3</accession>
<reference evidence="3" key="1">
    <citation type="submission" date="2010-06" db="EMBL/GenBank/DDBJ databases">
        <authorList>
            <person name="Jiang H."/>
            <person name="Abraham K."/>
            <person name="Ali S."/>
            <person name="Alsbrooks S.L."/>
            <person name="Anim B.N."/>
            <person name="Anosike U.S."/>
            <person name="Attaway T."/>
            <person name="Bandaranaike D.P."/>
            <person name="Battles P.K."/>
            <person name="Bell S.N."/>
            <person name="Bell A.V."/>
            <person name="Beltran B."/>
            <person name="Bickham C."/>
            <person name="Bustamante Y."/>
            <person name="Caleb T."/>
            <person name="Canada A."/>
            <person name="Cardenas V."/>
            <person name="Carter K."/>
            <person name="Chacko J."/>
            <person name="Chandrabose M.N."/>
            <person name="Chavez D."/>
            <person name="Chavez A."/>
            <person name="Chen L."/>
            <person name="Chu H.-S."/>
            <person name="Claassen K.J."/>
            <person name="Cockrell R."/>
            <person name="Collins M."/>
            <person name="Cooper J.A."/>
            <person name="Cree A."/>
            <person name="Curry S.M."/>
            <person name="Da Y."/>
            <person name="Dao M.D."/>
            <person name="Das B."/>
            <person name="Davila M.-L."/>
            <person name="Davy-Carroll L."/>
            <person name="Denson S."/>
            <person name="Dinh H."/>
            <person name="Ebong V.E."/>
            <person name="Edwards J.R."/>
            <person name="Egan A."/>
            <person name="El-Daye J."/>
            <person name="Escobedo L."/>
            <person name="Fernandez S."/>
            <person name="Fernando P.R."/>
            <person name="Flagg N."/>
            <person name="Forbes L.D."/>
            <person name="Fowler R.G."/>
            <person name="Fu Q."/>
            <person name="Gabisi R.A."/>
            <person name="Ganer J."/>
            <person name="Garbino Pronczuk A."/>
            <person name="Garcia R.M."/>
            <person name="Garner T."/>
            <person name="Garrett T.E."/>
            <person name="Gonzalez D.A."/>
            <person name="Hamid H."/>
            <person name="Hawkins E.S."/>
            <person name="Hirani K."/>
            <person name="Hogues M.E."/>
            <person name="Hollins B."/>
            <person name="Hsiao C.-H."/>
            <person name="Jabil R."/>
            <person name="James M.L."/>
            <person name="Jhangiani S.N."/>
            <person name="Johnson B."/>
            <person name="Johnson Q."/>
            <person name="Joshi V."/>
            <person name="Kalu J.B."/>
            <person name="Kam C."/>
            <person name="Kashfia A."/>
            <person name="Keebler J."/>
            <person name="Kisamo H."/>
            <person name="Kovar C.L."/>
            <person name="Lago L.A."/>
            <person name="Lai C.-Y."/>
            <person name="Laidlaw J."/>
            <person name="Lara F."/>
            <person name="Le T.-K."/>
            <person name="Lee S.L."/>
            <person name="Legall F.H."/>
            <person name="Lemon S.J."/>
            <person name="Lewis L.R."/>
            <person name="Li B."/>
            <person name="Liu Y."/>
            <person name="Liu Y.-S."/>
            <person name="Lopez J."/>
            <person name="Lozado R.J."/>
            <person name="Lu J."/>
            <person name="Madu R.C."/>
            <person name="Maheshwari M."/>
            <person name="Maheshwari R."/>
            <person name="Malloy K."/>
            <person name="Martinez E."/>
            <person name="Mathew T."/>
            <person name="Mercado I.C."/>
            <person name="Mercado C."/>
            <person name="Meyer B."/>
            <person name="Montgomery K."/>
            <person name="Morgan M.B."/>
            <person name="Munidasa M."/>
            <person name="Nazareth L.V."/>
            <person name="Nelson J."/>
            <person name="Ng B.M."/>
            <person name="Nguyen N.B."/>
            <person name="Nguyen P.Q."/>
            <person name="Nguyen T."/>
            <person name="Obregon M."/>
            <person name="Okwuonu G.O."/>
            <person name="Onwere C.G."/>
            <person name="Orozco G."/>
            <person name="Parra A."/>
            <person name="Patel S."/>
            <person name="Patil S."/>
            <person name="Perez A."/>
            <person name="Perez Y."/>
            <person name="Pham C."/>
            <person name="Primus E.L."/>
            <person name="Pu L.-L."/>
            <person name="Puazo M."/>
            <person name="Qin X."/>
            <person name="Quiroz J.B."/>
            <person name="Reese J."/>
            <person name="Richards S."/>
            <person name="Rives C.M."/>
            <person name="Robberts R."/>
            <person name="Ruiz S.J."/>
            <person name="Ruiz M.J."/>
            <person name="Santibanez J."/>
            <person name="Schneider B.W."/>
            <person name="Sisson I."/>
            <person name="Smith M."/>
            <person name="Sodergren E."/>
            <person name="Song X.-Z."/>
            <person name="Song B.B."/>
            <person name="Summersgill H."/>
            <person name="Thelus R."/>
            <person name="Thornton R.D."/>
            <person name="Trejos Z.Y."/>
            <person name="Usmani K."/>
            <person name="Vattathil S."/>
            <person name="Villasana D."/>
            <person name="Walker D.L."/>
            <person name="Wang S."/>
            <person name="Wang K."/>
            <person name="White C.S."/>
            <person name="Williams A.C."/>
            <person name="Williamson J."/>
            <person name="Wilson K."/>
            <person name="Woghiren I.O."/>
            <person name="Woodworth J.R."/>
            <person name="Worley K.C."/>
            <person name="Wright R.A."/>
            <person name="Wu W."/>
            <person name="Young L."/>
            <person name="Zhang L."/>
            <person name="Zhang J."/>
            <person name="Zhu Y."/>
            <person name="Muzny D.M."/>
            <person name="Weinstock G."/>
            <person name="Gibbs R.A."/>
        </authorList>
    </citation>
    <scope>NUCLEOTIDE SEQUENCE [LARGE SCALE GENOMIC DNA]</scope>
    <source>
        <strain evidence="3">LSR1</strain>
    </source>
</reference>
<proteinExistence type="predicted"/>
<name>A0A8R2A1N3_ACYPI</name>
<evidence type="ECO:0000256" key="1">
    <source>
        <dbReference type="SAM" id="SignalP"/>
    </source>
</evidence>
<dbReference type="AlphaFoldDB" id="A0A8R2A1N3"/>
<keyword evidence="1" id="KW-0732">Signal</keyword>
<keyword evidence="3" id="KW-1185">Reference proteome</keyword>